<dbReference type="Pfam" id="PF13445">
    <property type="entry name" value="zf-RING_UBOX"/>
    <property type="match status" value="1"/>
</dbReference>
<gene>
    <name evidence="8" type="ORF">QVE165_LOCUS6885</name>
</gene>
<proteinExistence type="predicted"/>
<feature type="compositionally biased region" description="Low complexity" evidence="6">
    <location>
        <begin position="13"/>
        <end position="24"/>
    </location>
</feature>
<feature type="region of interest" description="Disordered" evidence="6">
    <location>
        <begin position="1"/>
        <end position="24"/>
    </location>
</feature>
<feature type="domain" description="RING-type" evidence="7">
    <location>
        <begin position="38"/>
        <end position="86"/>
    </location>
</feature>
<dbReference type="EMBL" id="CAJNOM010000029">
    <property type="protein sequence ID" value="CAF0851923.1"/>
    <property type="molecule type" value="Genomic_DNA"/>
</dbReference>
<evidence type="ECO:0000256" key="3">
    <source>
        <dbReference type="ARBA" id="ARBA00022833"/>
    </source>
</evidence>
<feature type="coiled-coil region" evidence="5">
    <location>
        <begin position="177"/>
        <end position="246"/>
    </location>
</feature>
<dbReference type="InterPro" id="IPR013083">
    <property type="entry name" value="Znf_RING/FYVE/PHD"/>
</dbReference>
<organism evidence="8 9">
    <name type="scientific">Adineta steineri</name>
    <dbReference type="NCBI Taxonomy" id="433720"/>
    <lineage>
        <taxon>Eukaryota</taxon>
        <taxon>Metazoa</taxon>
        <taxon>Spiralia</taxon>
        <taxon>Gnathifera</taxon>
        <taxon>Rotifera</taxon>
        <taxon>Eurotatoria</taxon>
        <taxon>Bdelloidea</taxon>
        <taxon>Adinetida</taxon>
        <taxon>Adinetidae</taxon>
        <taxon>Adineta</taxon>
    </lineage>
</organism>
<keyword evidence="2 4" id="KW-0863">Zinc-finger</keyword>
<evidence type="ECO:0000256" key="5">
    <source>
        <dbReference type="SAM" id="Coils"/>
    </source>
</evidence>
<dbReference type="AlphaFoldDB" id="A0A813W9F8"/>
<dbReference type="PROSITE" id="PS00518">
    <property type="entry name" value="ZF_RING_1"/>
    <property type="match status" value="1"/>
</dbReference>
<dbReference type="InterPro" id="IPR017907">
    <property type="entry name" value="Znf_RING_CS"/>
</dbReference>
<evidence type="ECO:0000313" key="8">
    <source>
        <dbReference type="EMBL" id="CAF0851923.1"/>
    </source>
</evidence>
<name>A0A813W9F8_9BILA</name>
<dbReference type="SUPFAM" id="SSF57850">
    <property type="entry name" value="RING/U-box"/>
    <property type="match status" value="1"/>
</dbReference>
<evidence type="ECO:0000259" key="7">
    <source>
        <dbReference type="PROSITE" id="PS50089"/>
    </source>
</evidence>
<dbReference type="SMART" id="SM00184">
    <property type="entry name" value="RING"/>
    <property type="match status" value="1"/>
</dbReference>
<evidence type="ECO:0000256" key="2">
    <source>
        <dbReference type="ARBA" id="ARBA00022771"/>
    </source>
</evidence>
<evidence type="ECO:0000256" key="6">
    <source>
        <dbReference type="SAM" id="MobiDB-lite"/>
    </source>
</evidence>
<sequence>MASNYTHSDCPDSISECSSTSSTSSKIKDDLLNEILMCGICLSRMTSPCCLPCAHSFCRSCLLDYAQNTTINSTTSINFIHCPYCKYQLNFRSFEHFESMLIINPILKQLCEALDASKSNNCDQQHQQHQQQQQTQSNGIYRARCHTCGLLKMLKICKHCSFMLCENCRRSHLLDVHRESKLQLNTLETRIEIINKKRLEMDKKSEEYNNIRERIQNYAQRFIHQIEQQRDQALQIINDQQNANDEIFWSGNGFDNGEKLDFFNSLLQTGQKKLFAKNITDKDLMELSDNLQTIPDINEKLIELIQFTQLVLELDEKLLTKQFIRVCDTQETTKKNDNEKPTDINSQI</sequence>
<dbReference type="PROSITE" id="PS50089">
    <property type="entry name" value="ZF_RING_2"/>
    <property type="match status" value="1"/>
</dbReference>
<evidence type="ECO:0000256" key="1">
    <source>
        <dbReference type="ARBA" id="ARBA00022723"/>
    </source>
</evidence>
<evidence type="ECO:0000256" key="4">
    <source>
        <dbReference type="PROSITE-ProRule" id="PRU00175"/>
    </source>
</evidence>
<dbReference type="Gene3D" id="3.30.40.10">
    <property type="entry name" value="Zinc/RING finger domain, C3HC4 (zinc finger)"/>
    <property type="match status" value="1"/>
</dbReference>
<evidence type="ECO:0000313" key="9">
    <source>
        <dbReference type="Proteomes" id="UP000663832"/>
    </source>
</evidence>
<keyword evidence="9" id="KW-1185">Reference proteome</keyword>
<dbReference type="Proteomes" id="UP000663832">
    <property type="component" value="Unassembled WGS sequence"/>
</dbReference>
<dbReference type="InterPro" id="IPR001841">
    <property type="entry name" value="Znf_RING"/>
</dbReference>
<keyword evidence="5" id="KW-0175">Coiled coil</keyword>
<dbReference type="GO" id="GO:0008270">
    <property type="term" value="F:zinc ion binding"/>
    <property type="evidence" value="ECO:0007669"/>
    <property type="project" value="UniProtKB-KW"/>
</dbReference>
<comment type="caution">
    <text evidence="8">The sequence shown here is derived from an EMBL/GenBank/DDBJ whole genome shotgun (WGS) entry which is preliminary data.</text>
</comment>
<protein>
    <recommendedName>
        <fullName evidence="7">RING-type domain-containing protein</fullName>
    </recommendedName>
</protein>
<reference evidence="8" key="1">
    <citation type="submission" date="2021-02" db="EMBL/GenBank/DDBJ databases">
        <authorList>
            <person name="Nowell W R."/>
        </authorList>
    </citation>
    <scope>NUCLEOTIDE SEQUENCE</scope>
</reference>
<keyword evidence="1" id="KW-0479">Metal-binding</keyword>
<keyword evidence="3" id="KW-0862">Zinc</keyword>
<dbReference type="OrthoDB" id="6105938at2759"/>
<dbReference type="InterPro" id="IPR027370">
    <property type="entry name" value="Znf-RING_euk"/>
</dbReference>
<accession>A0A813W9F8</accession>